<comment type="caution">
    <text evidence="10">The sequence shown here is derived from an EMBL/GenBank/DDBJ whole genome shotgun (WGS) entry which is preliminary data.</text>
</comment>
<dbReference type="PANTHER" id="PTHR43867:SF2">
    <property type="entry name" value="CELLULOSE SYNTHASE CATALYTIC SUBUNIT A [UDP-FORMING]"/>
    <property type="match status" value="1"/>
</dbReference>
<evidence type="ECO:0000256" key="7">
    <source>
        <dbReference type="SAM" id="MobiDB-lite"/>
    </source>
</evidence>
<evidence type="ECO:0000256" key="5">
    <source>
        <dbReference type="ARBA" id="ARBA00022989"/>
    </source>
</evidence>
<organism evidence="10 11">
    <name type="scientific">Neorhizobium turbinariae</name>
    <dbReference type="NCBI Taxonomy" id="2937795"/>
    <lineage>
        <taxon>Bacteria</taxon>
        <taxon>Pseudomonadati</taxon>
        <taxon>Pseudomonadota</taxon>
        <taxon>Alphaproteobacteria</taxon>
        <taxon>Hyphomicrobiales</taxon>
        <taxon>Rhizobiaceae</taxon>
        <taxon>Rhizobium/Agrobacterium group</taxon>
        <taxon>Neorhizobium</taxon>
    </lineage>
</organism>
<keyword evidence="5 8" id="KW-1133">Transmembrane helix</keyword>
<dbReference type="InterPro" id="IPR029044">
    <property type="entry name" value="Nucleotide-diphossugar_trans"/>
</dbReference>
<gene>
    <name evidence="10" type="ORF">M0654_09655</name>
</gene>
<dbReference type="SUPFAM" id="SSF53448">
    <property type="entry name" value="Nucleotide-diphospho-sugar transferases"/>
    <property type="match status" value="1"/>
</dbReference>
<evidence type="ECO:0000256" key="2">
    <source>
        <dbReference type="ARBA" id="ARBA00022676"/>
    </source>
</evidence>
<feature type="region of interest" description="Disordered" evidence="7">
    <location>
        <begin position="1"/>
        <end position="36"/>
    </location>
</feature>
<keyword evidence="3 10" id="KW-0808">Transferase</keyword>
<evidence type="ECO:0000256" key="3">
    <source>
        <dbReference type="ARBA" id="ARBA00022679"/>
    </source>
</evidence>
<evidence type="ECO:0000256" key="8">
    <source>
        <dbReference type="SAM" id="Phobius"/>
    </source>
</evidence>
<dbReference type="EC" id="2.4.-.-" evidence="10"/>
<feature type="domain" description="Glycosyltransferase 2-like" evidence="9">
    <location>
        <begin position="355"/>
        <end position="542"/>
    </location>
</feature>
<dbReference type="Gene3D" id="3.90.550.10">
    <property type="entry name" value="Spore Coat Polysaccharide Biosynthesis Protein SpsA, Chain A"/>
    <property type="match status" value="1"/>
</dbReference>
<evidence type="ECO:0000259" key="9">
    <source>
        <dbReference type="Pfam" id="PF13632"/>
    </source>
</evidence>
<dbReference type="Proteomes" id="UP001202827">
    <property type="component" value="Unassembled WGS sequence"/>
</dbReference>
<feature type="transmembrane region" description="Helical" evidence="8">
    <location>
        <begin position="517"/>
        <end position="550"/>
    </location>
</feature>
<protein>
    <submittedName>
        <fullName evidence="10">Glycosyltransferase</fullName>
        <ecNumber evidence="10">2.4.-.-</ecNumber>
    </submittedName>
</protein>
<feature type="transmembrane region" description="Helical" evidence="8">
    <location>
        <begin position="562"/>
        <end position="587"/>
    </location>
</feature>
<evidence type="ECO:0000313" key="10">
    <source>
        <dbReference type="EMBL" id="MCK8780247.1"/>
    </source>
</evidence>
<dbReference type="InterPro" id="IPR001173">
    <property type="entry name" value="Glyco_trans_2-like"/>
</dbReference>
<feature type="transmembrane region" description="Helical" evidence="8">
    <location>
        <begin position="202"/>
        <end position="219"/>
    </location>
</feature>
<keyword evidence="4 8" id="KW-0812">Transmembrane</keyword>
<dbReference type="InterPro" id="IPR050321">
    <property type="entry name" value="Glycosyltr_2/OpgH_subfam"/>
</dbReference>
<name>A0ABT0IQX0_9HYPH</name>
<comment type="subcellular location">
    <subcellularLocation>
        <location evidence="1">Membrane</location>
        <topology evidence="1">Multi-pass membrane protein</topology>
    </subcellularLocation>
</comment>
<dbReference type="GO" id="GO:0016757">
    <property type="term" value="F:glycosyltransferase activity"/>
    <property type="evidence" value="ECO:0007669"/>
    <property type="project" value="UniProtKB-KW"/>
</dbReference>
<feature type="transmembrane region" description="Helical" evidence="8">
    <location>
        <begin position="225"/>
        <end position="248"/>
    </location>
</feature>
<keyword evidence="6 8" id="KW-0472">Membrane</keyword>
<keyword evidence="2 10" id="KW-0328">Glycosyltransferase</keyword>
<evidence type="ECO:0000256" key="1">
    <source>
        <dbReference type="ARBA" id="ARBA00004141"/>
    </source>
</evidence>
<reference evidence="10 11" key="1">
    <citation type="submission" date="2022-04" db="EMBL/GenBank/DDBJ databases">
        <title>Rhizobium coralii sp. nov., isolated from coral Turbinaria peltata.</title>
        <authorList>
            <person name="Sun H."/>
        </authorList>
    </citation>
    <scope>NUCLEOTIDE SEQUENCE [LARGE SCALE GENOMIC DNA]</scope>
    <source>
        <strain evidence="10 11">NTR19</strain>
    </source>
</reference>
<dbReference type="PANTHER" id="PTHR43867">
    <property type="entry name" value="CELLULOSE SYNTHASE CATALYTIC SUBUNIT A [UDP-FORMING]"/>
    <property type="match status" value="1"/>
</dbReference>
<dbReference type="EMBL" id="JALPRY010000010">
    <property type="protein sequence ID" value="MCK8780247.1"/>
    <property type="molecule type" value="Genomic_DNA"/>
</dbReference>
<evidence type="ECO:0000256" key="4">
    <source>
        <dbReference type="ARBA" id="ARBA00022692"/>
    </source>
</evidence>
<proteinExistence type="predicted"/>
<feature type="transmembrane region" description="Helical" evidence="8">
    <location>
        <begin position="599"/>
        <end position="618"/>
    </location>
</feature>
<dbReference type="RefSeq" id="WP_248682900.1">
    <property type="nucleotide sequence ID" value="NZ_JALPRY010000010.1"/>
</dbReference>
<evidence type="ECO:0000256" key="6">
    <source>
        <dbReference type="ARBA" id="ARBA00023136"/>
    </source>
</evidence>
<keyword evidence="11" id="KW-1185">Reference proteome</keyword>
<evidence type="ECO:0000313" key="11">
    <source>
        <dbReference type="Proteomes" id="UP001202827"/>
    </source>
</evidence>
<dbReference type="Pfam" id="PF13632">
    <property type="entry name" value="Glyco_trans_2_3"/>
    <property type="match status" value="1"/>
</dbReference>
<accession>A0ABT0IQX0</accession>
<sequence length="640" mass="72373">MRLGEYPPAPQSPQDLTPASPAEPLDAAQDQPETPDDPAYLALRALGFSKPLLASLSLKAEQHGTSLEDELLHSGLVTEKAYYGAMARFLRLPFVDRIDPDSVLDILNLDTQFQRPLQVSINYQYRPRQTAMVPEAATLADRAASLEVMPQLRQNLVVTTPSAIREAVWKAGAQRRVRHTVTDLFDRTPDFSARTVMTGRQGFYAGLALAVLLSALVVAPFETLYILHVTLSLTFFASLLLRFAPIGLGSNAQIERYRQEPSGPLPRYTVMVALYHEAEVAAQLIESLRRIEWPRSLLDIKLVCEADDRETIDALRALRLEPHFEIVEVPDFGPRTKPKALTYALAAARGEFLAVYDAEDRPHPQQLREAYRHFRNVPKRIACLQAPLIISNARDSWISANFSMEYCALFRRLLPMLASLRLPLPLGGTSNHFRTEVLREVGGWDPFNVTEDADLGMRLYRLGYRSETLMRHTFEDAPVTAKVWIGQRSRWFKGWLQTWLVLMRAPQRLVREMGLGAFLIFQLMIGGMLMSSLLHPLIFLFIGMGIAAMLQAPTSELPLDAAVLFGIDLTNILGSYALFLALGMSTMTTTEKTRIGRRWRWLPIYWLMISGAAWRAVYELRFKPFYWNKTPHIPSRKPAD</sequence>